<evidence type="ECO:0000313" key="2">
    <source>
        <dbReference type="Proteomes" id="UP000281564"/>
    </source>
</evidence>
<dbReference type="AlphaFoldDB" id="A0A3A6QES1"/>
<accession>A0A3A6QES1</accession>
<keyword evidence="2" id="KW-1185">Reference proteome</keyword>
<reference evidence="1 2" key="1">
    <citation type="submission" date="2018-06" db="EMBL/GenBank/DDBJ databases">
        <title>Halonotius sp. F13-13 a new haloarchaeeon isolated from a solar saltern from Isla Cristina, Huelva, Spain.</title>
        <authorList>
            <person name="Duran-Viseras A."/>
            <person name="Sanchez-Porro C."/>
            <person name="Ventosa A."/>
        </authorList>
    </citation>
    <scope>NUCLEOTIDE SEQUENCE [LARGE SCALE GENOMIC DNA]</scope>
    <source>
        <strain evidence="1 2">CECT 7525</strain>
    </source>
</reference>
<evidence type="ECO:0000313" key="1">
    <source>
        <dbReference type="EMBL" id="RJX51902.1"/>
    </source>
</evidence>
<sequence length="128" mass="15002">MENEERPAVHWQIEKNAKFIVISNKPIYKPTYEFINRTKIFCEGDNQKIRPPDEFEDSVLSRFEKGEHLFYLMYEDFEVEKTGARYAFLLDNGQSAELLPTKSHPNDDFDDDDLRKGILNAPGFLPNL</sequence>
<comment type="caution">
    <text evidence="1">The sequence shown here is derived from an EMBL/GenBank/DDBJ whole genome shotgun (WGS) entry which is preliminary data.</text>
</comment>
<gene>
    <name evidence="1" type="ORF">DP106_00905</name>
</gene>
<dbReference type="Proteomes" id="UP000281564">
    <property type="component" value="Unassembled WGS sequence"/>
</dbReference>
<proteinExistence type="predicted"/>
<organism evidence="1 2">
    <name type="scientific">Halonotius pteroides</name>
    <dbReference type="NCBI Taxonomy" id="268735"/>
    <lineage>
        <taxon>Archaea</taxon>
        <taxon>Methanobacteriati</taxon>
        <taxon>Methanobacteriota</taxon>
        <taxon>Stenosarchaea group</taxon>
        <taxon>Halobacteria</taxon>
        <taxon>Halobacteriales</taxon>
        <taxon>Haloferacaceae</taxon>
        <taxon>Halonotius</taxon>
    </lineage>
</organism>
<dbReference type="EMBL" id="QMDW01000001">
    <property type="protein sequence ID" value="RJX51902.1"/>
    <property type="molecule type" value="Genomic_DNA"/>
</dbReference>
<name>A0A3A6QES1_9EURY</name>
<protein>
    <submittedName>
        <fullName evidence="1">Uncharacterized protein</fullName>
    </submittedName>
</protein>